<dbReference type="STRING" id="30522.A0A4W2DT16"/>
<dbReference type="AlphaFoldDB" id="A0A4W2DT16"/>
<name>A0A4W2DT16_BOBOX</name>
<evidence type="ECO:0000256" key="2">
    <source>
        <dbReference type="SAM" id="Phobius"/>
    </source>
</evidence>
<feature type="region of interest" description="Disordered" evidence="1">
    <location>
        <begin position="1"/>
        <end position="69"/>
    </location>
</feature>
<keyword evidence="2" id="KW-0812">Transmembrane</keyword>
<feature type="transmembrane region" description="Helical" evidence="2">
    <location>
        <begin position="271"/>
        <end position="295"/>
    </location>
</feature>
<dbReference type="Ensembl" id="ENSBIXT00000013571.1">
    <property type="protein sequence ID" value="ENSBIXP00000027361.1"/>
    <property type="gene ID" value="ENSBIXG00000008170.1"/>
</dbReference>
<protein>
    <submittedName>
        <fullName evidence="3">Uncharacterized protein</fullName>
    </submittedName>
</protein>
<proteinExistence type="predicted"/>
<dbReference type="Proteomes" id="UP000314981">
    <property type="component" value="Chromosome 29"/>
</dbReference>
<organism evidence="3 4">
    <name type="scientific">Bos indicus x Bos taurus</name>
    <name type="common">Hybrid cattle</name>
    <dbReference type="NCBI Taxonomy" id="30522"/>
    <lineage>
        <taxon>Eukaryota</taxon>
        <taxon>Metazoa</taxon>
        <taxon>Chordata</taxon>
        <taxon>Craniata</taxon>
        <taxon>Vertebrata</taxon>
        <taxon>Euteleostomi</taxon>
        <taxon>Mammalia</taxon>
        <taxon>Eutheria</taxon>
        <taxon>Laurasiatheria</taxon>
        <taxon>Artiodactyla</taxon>
        <taxon>Ruminantia</taxon>
        <taxon>Pecora</taxon>
        <taxon>Bovidae</taxon>
        <taxon>Bovinae</taxon>
        <taxon>Bos</taxon>
    </lineage>
</organism>
<feature type="compositionally biased region" description="Low complexity" evidence="1">
    <location>
        <begin position="40"/>
        <end position="54"/>
    </location>
</feature>
<evidence type="ECO:0000313" key="4">
    <source>
        <dbReference type="Proteomes" id="UP000314981"/>
    </source>
</evidence>
<evidence type="ECO:0000256" key="1">
    <source>
        <dbReference type="SAM" id="MobiDB-lite"/>
    </source>
</evidence>
<keyword evidence="2" id="KW-0472">Membrane</keyword>
<sequence>MGPPLGHLPSWGPLECTPGPQAWTQAGGPARPVEQTAPPGGRTQAGTLTTAGTGQSRGTLSLPRPQGPHRSWLVCPGARSPLGSAPRPLLQFWDSPFFKSRRFEVHGSPVKQEEDTSQAGCGEGTRMHTHEYAHAPTHTHRYTHRWEFWADDDHQPRILNHENHEGSCLNPRTHFGSDISAANRGGLKGARAQGEWPGSGTRRWSTLQTPTVPAPRWAPQPRLGSHWTSLPLSPVSLGACGGQCRRPRGWGAVTVHSGISGRLCATPGLRWALVAATIVAGVLLTSCLLCTVCCCRRGRHRKRPRDKEAVVLGTTGLTTTTHLVQPELGNVASGPGGAQQWGACSCPWSMTLEARR</sequence>
<accession>A0A4W2DT16</accession>
<feature type="compositionally biased region" description="Polar residues" evidence="1">
    <location>
        <begin position="202"/>
        <end position="211"/>
    </location>
</feature>
<reference evidence="3" key="3">
    <citation type="submission" date="2025-09" db="UniProtKB">
        <authorList>
            <consortium name="Ensembl"/>
        </authorList>
    </citation>
    <scope>IDENTIFICATION</scope>
</reference>
<keyword evidence="4" id="KW-1185">Reference proteome</keyword>
<reference evidence="3" key="2">
    <citation type="submission" date="2025-08" db="UniProtKB">
        <authorList>
            <consortium name="Ensembl"/>
        </authorList>
    </citation>
    <scope>IDENTIFICATION</scope>
</reference>
<keyword evidence="2" id="KW-1133">Transmembrane helix</keyword>
<evidence type="ECO:0000313" key="3">
    <source>
        <dbReference type="Ensembl" id="ENSBIXP00000027361.1"/>
    </source>
</evidence>
<reference evidence="3 4" key="1">
    <citation type="submission" date="2018-11" db="EMBL/GenBank/DDBJ databases">
        <title>Haplotype-resolved cattle genomes.</title>
        <authorList>
            <person name="Low W.Y."/>
            <person name="Tearle R."/>
            <person name="Bickhart D.M."/>
            <person name="Rosen B.D."/>
            <person name="Koren S."/>
            <person name="Rhie A."/>
            <person name="Hiendleder S."/>
            <person name="Phillippy A.M."/>
            <person name="Smith T.P.L."/>
            <person name="Williams J.L."/>
        </authorList>
    </citation>
    <scope>NUCLEOTIDE SEQUENCE [LARGE SCALE GENOMIC DNA]</scope>
</reference>
<feature type="region of interest" description="Disordered" evidence="1">
    <location>
        <begin position="179"/>
        <end position="215"/>
    </location>
</feature>